<reference evidence="10" key="1">
    <citation type="submission" date="2021-03" db="EMBL/GenBank/DDBJ databases">
        <title>Whole genome shotgun sequence of Actinoplanes consettensis NBRC 14913.</title>
        <authorList>
            <person name="Komaki H."/>
            <person name="Tamura T."/>
        </authorList>
    </citation>
    <scope>NUCLEOTIDE SEQUENCE</scope>
    <source>
        <strain evidence="10">NBRC 14913</strain>
    </source>
</reference>
<comment type="catalytic activity">
    <reaction evidence="7 9">
        <text>tRNA(Gly) + glycine + ATP = glycyl-tRNA(Gly) + AMP + diphosphate</text>
        <dbReference type="Rhea" id="RHEA:16013"/>
        <dbReference type="Rhea" id="RHEA-COMP:9664"/>
        <dbReference type="Rhea" id="RHEA-COMP:9683"/>
        <dbReference type="ChEBI" id="CHEBI:30616"/>
        <dbReference type="ChEBI" id="CHEBI:33019"/>
        <dbReference type="ChEBI" id="CHEBI:57305"/>
        <dbReference type="ChEBI" id="CHEBI:78442"/>
        <dbReference type="ChEBI" id="CHEBI:78522"/>
        <dbReference type="ChEBI" id="CHEBI:456215"/>
        <dbReference type="EC" id="6.1.1.14"/>
    </reaction>
</comment>
<evidence type="ECO:0000256" key="3">
    <source>
        <dbReference type="ARBA" id="ARBA00022741"/>
    </source>
</evidence>
<dbReference type="Gene3D" id="3.30.930.10">
    <property type="entry name" value="Bira Bifunctional Protein, Domain 2"/>
    <property type="match status" value="1"/>
</dbReference>
<dbReference type="NCBIfam" id="NF011499">
    <property type="entry name" value="PRK14908.1"/>
    <property type="match status" value="1"/>
</dbReference>
<organism evidence="10 11">
    <name type="scientific">Winogradskya consettensis</name>
    <dbReference type="NCBI Taxonomy" id="113560"/>
    <lineage>
        <taxon>Bacteria</taxon>
        <taxon>Bacillati</taxon>
        <taxon>Actinomycetota</taxon>
        <taxon>Actinomycetes</taxon>
        <taxon>Micromonosporales</taxon>
        <taxon>Micromonosporaceae</taxon>
        <taxon>Winogradskya</taxon>
    </lineage>
</organism>
<keyword evidence="3 9" id="KW-0547">Nucleotide-binding</keyword>
<name>A0A919SM42_9ACTN</name>
<dbReference type="Gene3D" id="1.20.58.180">
    <property type="entry name" value="Class II aaRS and biotin synthetases, domain 2"/>
    <property type="match status" value="1"/>
</dbReference>
<dbReference type="EMBL" id="BOQP01000023">
    <property type="protein sequence ID" value="GIM75330.1"/>
    <property type="molecule type" value="Genomic_DNA"/>
</dbReference>
<sequence length="993" mass="107626">MLTMQDALARLSEYWARQGCLTVQPMNTEVGAGTWNSATFLRSLGPEPWRVAYVEPSVRPDDSRYGNNPNRLQTHTQFQVVLKPEPGNAQELYLDSLTALGIDVAAHDVRFVEDNWTSPALGMWGLGWEVWLDGLEITQFTYFQQAGGLPLDESAVEITYGVERIVMALQGVTDFKDIEYAPGVRYGEMIGQAEYEMSRYYLDDADIAANRSLLELYSAEADRMLDLGLPVPAHTYLLKCSHAFNVLDARGAVSTADRAAEFGRMRRLSRRIAELWISRRDELGHPLGLAPAVPPAQPAPAVQTEQSASRLLVLEVGCEELPPGEALHAAEGLGKEVRSRLDATRLAHGAVQVLATPRRLIVLVDEVAPREEDFTRSVKGPKVAAAFDAAGEPTGAVKGFARSQGVDVAGLGRMDIDGVTYVAVTREVQGRSALEVLAEVTGAAVATLRSAKNMRWNDPALTFSRPIRWLTALWGSDVVPTVASGLAAGRDTRLHRTAEQSVVAVATAEEYLSVLAAGGIVADPAERRRTIVAECVRLAAEAGGRIDVERESRLIDQITFLVEQPVALLGTFAERYLELPSAVLTTVMRKHQRYLPVLDADGQQLPFFITVANGDIDVDLVRAGNERVLRARYEDAAFFYRADLALPLPEMRDRLEKLTFTEELGSMGDRARRVGTLGVRLAEQVELTAEQRKDLEQAAALVKFDQGSQLVTELTSLAGVMAEDYARHGGASPAVATAVGEAEMPRASGAALPGSTIGALLSVADRLDLIVGLAATAGLPTGSSDPFAVRRAVLGALSVLRQHPTLAVLDLRAALALAADQQPVGVRPGLLDEVLEFFVRRYEQTLAEAGTPADLARAVAVRADRPWLADQTLKQLTAAVEDESFQQLAAAIGRCSRIVPAGHPSDYDPAALVEPVELRLHEVFTEVRSELGRGADLAEFRRVTGDLVPVVNAFFDEVFVMAEDPAVRAARLGLLASIRDLGTTVLDWSQLRG</sequence>
<comment type="caution">
    <text evidence="10">The sequence shown here is derived from an EMBL/GenBank/DDBJ whole genome shotgun (WGS) entry which is preliminary data.</text>
</comment>
<proteinExistence type="inferred from homology"/>
<dbReference type="Proteomes" id="UP000680865">
    <property type="component" value="Unassembled WGS sequence"/>
</dbReference>
<dbReference type="GO" id="GO:0005829">
    <property type="term" value="C:cytosol"/>
    <property type="evidence" value="ECO:0007669"/>
    <property type="project" value="TreeGrafter"/>
</dbReference>
<evidence type="ECO:0000313" key="11">
    <source>
        <dbReference type="Proteomes" id="UP000680865"/>
    </source>
</evidence>
<dbReference type="HAMAP" id="MF_00254">
    <property type="entry name" value="Gly_tRNA_synth_alpha"/>
    <property type="match status" value="1"/>
</dbReference>
<dbReference type="InterPro" id="IPR015944">
    <property type="entry name" value="Gly-tRNA-synth_bsu"/>
</dbReference>
<evidence type="ECO:0000256" key="9">
    <source>
        <dbReference type="HAMAP-Rule" id="MF_00255"/>
    </source>
</evidence>
<dbReference type="NCBIfam" id="NF006827">
    <property type="entry name" value="PRK09348.1"/>
    <property type="match status" value="1"/>
</dbReference>
<dbReference type="SUPFAM" id="SSF55681">
    <property type="entry name" value="Class II aaRS and biotin synthetases"/>
    <property type="match status" value="1"/>
</dbReference>
<dbReference type="NCBIfam" id="TIGR00388">
    <property type="entry name" value="glyQ"/>
    <property type="match status" value="1"/>
</dbReference>
<dbReference type="GO" id="GO:0004820">
    <property type="term" value="F:glycine-tRNA ligase activity"/>
    <property type="evidence" value="ECO:0007669"/>
    <property type="project" value="UniProtKB-UniRule"/>
</dbReference>
<keyword evidence="11" id="KW-1185">Reference proteome</keyword>
<evidence type="ECO:0000256" key="8">
    <source>
        <dbReference type="HAMAP-Rule" id="MF_00254"/>
    </source>
</evidence>
<evidence type="ECO:0000256" key="4">
    <source>
        <dbReference type="ARBA" id="ARBA00022840"/>
    </source>
</evidence>
<evidence type="ECO:0000256" key="1">
    <source>
        <dbReference type="ARBA" id="ARBA00008226"/>
    </source>
</evidence>
<evidence type="ECO:0000313" key="10">
    <source>
        <dbReference type="EMBL" id="GIM75330.1"/>
    </source>
</evidence>
<evidence type="ECO:0000256" key="5">
    <source>
        <dbReference type="ARBA" id="ARBA00022917"/>
    </source>
</evidence>
<comment type="similarity">
    <text evidence="1 9">Belongs to the class-II aminoacyl-tRNA synthetase family.</text>
</comment>
<dbReference type="Pfam" id="PF02092">
    <property type="entry name" value="tRNA_synt_2f"/>
    <property type="match status" value="1"/>
</dbReference>
<evidence type="ECO:0000256" key="2">
    <source>
        <dbReference type="ARBA" id="ARBA00022598"/>
    </source>
</evidence>
<dbReference type="HAMAP" id="MF_00255">
    <property type="entry name" value="Gly_tRNA_synth_beta"/>
    <property type="match status" value="1"/>
</dbReference>
<dbReference type="SUPFAM" id="SSF109604">
    <property type="entry name" value="HD-domain/PDEase-like"/>
    <property type="match status" value="1"/>
</dbReference>
<keyword evidence="6 9" id="KW-0030">Aminoacyl-tRNA synthetase</keyword>
<dbReference type="NCBIfam" id="TIGR00211">
    <property type="entry name" value="glyS"/>
    <property type="match status" value="1"/>
</dbReference>
<keyword evidence="2 9" id="KW-0436">Ligase</keyword>
<dbReference type="GO" id="GO:0005524">
    <property type="term" value="F:ATP binding"/>
    <property type="evidence" value="ECO:0007669"/>
    <property type="project" value="UniProtKB-UniRule"/>
</dbReference>
<dbReference type="PANTHER" id="PTHR30075:SF2">
    <property type="entry name" value="GLYCINE--TRNA LIGASE, CHLOROPLASTIC_MITOCHONDRIAL 2"/>
    <property type="match status" value="1"/>
</dbReference>
<keyword evidence="9" id="KW-0963">Cytoplasm</keyword>
<dbReference type="FunFam" id="3.30.930.10:FF:000006">
    <property type="entry name" value="Glycine--tRNA ligase alpha subunit"/>
    <property type="match status" value="1"/>
</dbReference>
<dbReference type="AlphaFoldDB" id="A0A919SM42"/>
<dbReference type="PANTHER" id="PTHR30075">
    <property type="entry name" value="GLYCYL-TRNA SYNTHETASE"/>
    <property type="match status" value="1"/>
</dbReference>
<dbReference type="InterPro" id="IPR002310">
    <property type="entry name" value="Gly-tRNA_ligase_asu"/>
</dbReference>
<dbReference type="PRINTS" id="PR01044">
    <property type="entry name" value="TRNASYNTHGA"/>
</dbReference>
<gene>
    <name evidence="10" type="primary">glyQS_2</name>
    <name evidence="8" type="synonym">glyQ</name>
    <name evidence="9" type="synonym">glyS</name>
    <name evidence="10" type="ORF">Aco04nite_44800</name>
</gene>
<dbReference type="PROSITE" id="PS50861">
    <property type="entry name" value="AA_TRNA_LIGASE_II_GLYAB"/>
    <property type="match status" value="2"/>
</dbReference>
<keyword evidence="4 9" id="KW-0067">ATP-binding</keyword>
<protein>
    <recommendedName>
        <fullName evidence="8 9">Multifunctional fusion protein</fullName>
    </recommendedName>
    <domain>
        <recommendedName>
            <fullName evidence="9">Glycine--tRNA ligase beta subunit</fullName>
            <ecNumber evidence="9">6.1.1.14</ecNumber>
        </recommendedName>
        <alternativeName>
            <fullName evidence="9">Glycyl-tRNA synthetase beta subunit</fullName>
            <shortName evidence="9">GlyRS</shortName>
        </alternativeName>
    </domain>
    <domain>
        <recommendedName>
            <fullName evidence="8">Glycine--tRNA ligase alpha subunit</fullName>
        </recommendedName>
        <alternativeName>
            <fullName evidence="8">Glycyl-tRNA synthetase alpha subunit</fullName>
        </alternativeName>
    </domain>
</protein>
<evidence type="ECO:0000256" key="6">
    <source>
        <dbReference type="ARBA" id="ARBA00023146"/>
    </source>
</evidence>
<dbReference type="EC" id="6.1.1.14" evidence="9"/>
<comment type="subcellular location">
    <subcellularLocation>
        <location evidence="9">Cytoplasm</location>
    </subcellularLocation>
</comment>
<dbReference type="Pfam" id="PF02091">
    <property type="entry name" value="tRNA-synt_2e"/>
    <property type="match status" value="1"/>
</dbReference>
<accession>A0A919SM42</accession>
<keyword evidence="5 9" id="KW-0648">Protein biosynthesis</keyword>
<dbReference type="InterPro" id="IPR006194">
    <property type="entry name" value="Gly-tRNA-synth_heterodimer"/>
</dbReference>
<dbReference type="RefSeq" id="WP_212999182.1">
    <property type="nucleotide sequence ID" value="NZ_BAAATW010000002.1"/>
</dbReference>
<evidence type="ECO:0000256" key="7">
    <source>
        <dbReference type="ARBA" id="ARBA00047937"/>
    </source>
</evidence>
<dbReference type="InterPro" id="IPR045864">
    <property type="entry name" value="aa-tRNA-synth_II/BPL/LPL"/>
</dbReference>
<dbReference type="GO" id="GO:0006426">
    <property type="term" value="P:glycyl-tRNA aminoacylation"/>
    <property type="evidence" value="ECO:0007669"/>
    <property type="project" value="UniProtKB-UniRule"/>
</dbReference>
<comment type="subunit">
    <text evidence="9">Tetramer of two alpha and two beta subunits.</text>
</comment>